<feature type="non-terminal residue" evidence="6">
    <location>
        <position position="57"/>
    </location>
</feature>
<dbReference type="GO" id="GO:0003899">
    <property type="term" value="F:DNA-directed RNA polymerase activity"/>
    <property type="evidence" value="ECO:0007669"/>
    <property type="project" value="UniProtKB-EC"/>
</dbReference>
<keyword evidence="7" id="KW-1185">Reference proteome</keyword>
<dbReference type="GO" id="GO:0000428">
    <property type="term" value="C:DNA-directed RNA polymerase complex"/>
    <property type="evidence" value="ECO:0007669"/>
    <property type="project" value="UniProtKB-KW"/>
</dbReference>
<sequence>MKEQVHEQAPKKIKQIQFGVLSPQEIVNVSEFEVTQRDLYTLVDRQPVKYGMLDLRL</sequence>
<dbReference type="SUPFAM" id="SSF64484">
    <property type="entry name" value="beta and beta-prime subunits of DNA dependent RNA-polymerase"/>
    <property type="match status" value="1"/>
</dbReference>
<dbReference type="OrthoDB" id="2429599at2759"/>
<evidence type="ECO:0000256" key="3">
    <source>
        <dbReference type="ARBA" id="ARBA00022679"/>
    </source>
</evidence>
<keyword evidence="3" id="KW-0808">Transferase</keyword>
<reference evidence="6" key="1">
    <citation type="journal article" date="2020" name="Fungal Divers.">
        <title>Resolving the Mortierellaceae phylogeny through synthesis of multi-gene phylogenetics and phylogenomics.</title>
        <authorList>
            <person name="Vandepol N."/>
            <person name="Liber J."/>
            <person name="Desiro A."/>
            <person name="Na H."/>
            <person name="Kennedy M."/>
            <person name="Barry K."/>
            <person name="Grigoriev I.V."/>
            <person name="Miller A.N."/>
            <person name="O'Donnell K."/>
            <person name="Stajich J.E."/>
            <person name="Bonito G."/>
        </authorList>
    </citation>
    <scope>NUCLEOTIDE SEQUENCE</scope>
    <source>
        <strain evidence="6">NRRL 6426</strain>
    </source>
</reference>
<accession>A0A9P5V743</accession>
<dbReference type="AlphaFoldDB" id="A0A9P5V743"/>
<dbReference type="EC" id="2.7.7.6" evidence="1"/>
<evidence type="ECO:0000256" key="2">
    <source>
        <dbReference type="ARBA" id="ARBA00022478"/>
    </source>
</evidence>
<dbReference type="Gene3D" id="4.10.860.120">
    <property type="entry name" value="RNA polymerase II, clamp domain"/>
    <property type="match status" value="1"/>
</dbReference>
<comment type="caution">
    <text evidence="6">The sequence shown here is derived from an EMBL/GenBank/DDBJ whole genome shotgun (WGS) entry which is preliminary data.</text>
</comment>
<dbReference type="Proteomes" id="UP000748756">
    <property type="component" value="Unassembled WGS sequence"/>
</dbReference>
<keyword evidence="5" id="KW-0804">Transcription</keyword>
<keyword evidence="2" id="KW-0240">DNA-directed RNA polymerase</keyword>
<protein>
    <recommendedName>
        <fullName evidence="1">DNA-directed RNA polymerase</fullName>
        <ecNumber evidence="1">2.7.7.6</ecNumber>
    </recommendedName>
</protein>
<name>A0A9P5V743_9FUNG</name>
<organism evidence="6 7">
    <name type="scientific">Linnemannia schmuckeri</name>
    <dbReference type="NCBI Taxonomy" id="64567"/>
    <lineage>
        <taxon>Eukaryota</taxon>
        <taxon>Fungi</taxon>
        <taxon>Fungi incertae sedis</taxon>
        <taxon>Mucoromycota</taxon>
        <taxon>Mortierellomycotina</taxon>
        <taxon>Mortierellomycetes</taxon>
        <taxon>Mortierellales</taxon>
        <taxon>Mortierellaceae</taxon>
        <taxon>Linnemannia</taxon>
    </lineage>
</organism>
<dbReference type="EMBL" id="JAAAUQ010001205">
    <property type="protein sequence ID" value="KAF9141755.1"/>
    <property type="molecule type" value="Genomic_DNA"/>
</dbReference>
<evidence type="ECO:0000313" key="6">
    <source>
        <dbReference type="EMBL" id="KAF9141755.1"/>
    </source>
</evidence>
<proteinExistence type="predicted"/>
<dbReference type="InterPro" id="IPR044893">
    <property type="entry name" value="RNA_pol_Rpb1_clamp_domain"/>
</dbReference>
<evidence type="ECO:0000256" key="4">
    <source>
        <dbReference type="ARBA" id="ARBA00022695"/>
    </source>
</evidence>
<evidence type="ECO:0000256" key="1">
    <source>
        <dbReference type="ARBA" id="ARBA00012418"/>
    </source>
</evidence>
<evidence type="ECO:0000313" key="7">
    <source>
        <dbReference type="Proteomes" id="UP000748756"/>
    </source>
</evidence>
<keyword evidence="4" id="KW-0548">Nucleotidyltransferase</keyword>
<evidence type="ECO:0000256" key="5">
    <source>
        <dbReference type="ARBA" id="ARBA00023163"/>
    </source>
</evidence>
<gene>
    <name evidence="6" type="ORF">BG015_001176</name>
</gene>